<feature type="compositionally biased region" description="Acidic residues" evidence="1">
    <location>
        <begin position="365"/>
        <end position="374"/>
    </location>
</feature>
<name>A0AAD7IGY0_9AGAR</name>
<keyword evidence="2" id="KW-0472">Membrane</keyword>
<evidence type="ECO:0000313" key="4">
    <source>
        <dbReference type="Proteomes" id="UP001215280"/>
    </source>
</evidence>
<feature type="transmembrane region" description="Helical" evidence="2">
    <location>
        <begin position="209"/>
        <end position="228"/>
    </location>
</feature>
<accession>A0AAD7IGY0</accession>
<evidence type="ECO:0000313" key="3">
    <source>
        <dbReference type="EMBL" id="KAJ7741405.1"/>
    </source>
</evidence>
<gene>
    <name evidence="3" type="ORF">DFH07DRAFT_837924</name>
</gene>
<organism evidence="3 4">
    <name type="scientific">Mycena maculata</name>
    <dbReference type="NCBI Taxonomy" id="230809"/>
    <lineage>
        <taxon>Eukaryota</taxon>
        <taxon>Fungi</taxon>
        <taxon>Dikarya</taxon>
        <taxon>Basidiomycota</taxon>
        <taxon>Agaricomycotina</taxon>
        <taxon>Agaricomycetes</taxon>
        <taxon>Agaricomycetidae</taxon>
        <taxon>Agaricales</taxon>
        <taxon>Marasmiineae</taxon>
        <taxon>Mycenaceae</taxon>
        <taxon>Mycena</taxon>
    </lineage>
</organism>
<reference evidence="3" key="1">
    <citation type="submission" date="2023-03" db="EMBL/GenBank/DDBJ databases">
        <title>Massive genome expansion in bonnet fungi (Mycena s.s.) driven by repeated elements and novel gene families across ecological guilds.</title>
        <authorList>
            <consortium name="Lawrence Berkeley National Laboratory"/>
            <person name="Harder C.B."/>
            <person name="Miyauchi S."/>
            <person name="Viragh M."/>
            <person name="Kuo A."/>
            <person name="Thoen E."/>
            <person name="Andreopoulos B."/>
            <person name="Lu D."/>
            <person name="Skrede I."/>
            <person name="Drula E."/>
            <person name="Henrissat B."/>
            <person name="Morin E."/>
            <person name="Kohler A."/>
            <person name="Barry K."/>
            <person name="LaButti K."/>
            <person name="Morin E."/>
            <person name="Salamov A."/>
            <person name="Lipzen A."/>
            <person name="Mereny Z."/>
            <person name="Hegedus B."/>
            <person name="Baldrian P."/>
            <person name="Stursova M."/>
            <person name="Weitz H."/>
            <person name="Taylor A."/>
            <person name="Grigoriev I.V."/>
            <person name="Nagy L.G."/>
            <person name="Martin F."/>
            <person name="Kauserud H."/>
        </authorList>
    </citation>
    <scope>NUCLEOTIDE SEQUENCE</scope>
    <source>
        <strain evidence="3">CBHHK188m</strain>
    </source>
</reference>
<keyword evidence="2" id="KW-1133">Transmembrane helix</keyword>
<keyword evidence="4" id="KW-1185">Reference proteome</keyword>
<evidence type="ECO:0000256" key="1">
    <source>
        <dbReference type="SAM" id="MobiDB-lite"/>
    </source>
</evidence>
<dbReference type="Proteomes" id="UP001215280">
    <property type="component" value="Unassembled WGS sequence"/>
</dbReference>
<sequence length="374" mass="40783">MTWDIKVSQSWNNPDYSFIDLTPEQNITIILLYVGNDTSTVEVAIEDTQGCTNASLSPLSPGPFPLFSINPGGILLAANFTDPNRILYVKPGRGDPSDVDAFMEPTPLMAGSRLFAVLGITQRKIFSQTGSDLLGFTTPLRTITLNFVLLIQTDPQPRNGMDIAMLRLIPRTDLGFTSLLPSRVVEDFTNASILGGLAQLGGFWTTANGAFAMFFGANLLYFLLSIVSSSSQVQMKRRIYVCTSLTERKPLSALGIVHVFQRLALIRNWNEDFPALRTEPEGGRPGSDSAGIVAFICERLVDLDEPEPNVKPRDLEAGDNSATVRPVMPMEENNQGEADCPSETERMVQDRSEVSESLVSGPTGEVDDVDISTG</sequence>
<protein>
    <submittedName>
        <fullName evidence="3">Uncharacterized protein</fullName>
    </submittedName>
</protein>
<dbReference type="EMBL" id="JARJLG010000123">
    <property type="protein sequence ID" value="KAJ7741405.1"/>
    <property type="molecule type" value="Genomic_DNA"/>
</dbReference>
<feature type="region of interest" description="Disordered" evidence="1">
    <location>
        <begin position="305"/>
        <end position="374"/>
    </location>
</feature>
<evidence type="ECO:0000256" key="2">
    <source>
        <dbReference type="SAM" id="Phobius"/>
    </source>
</evidence>
<proteinExistence type="predicted"/>
<dbReference type="AlphaFoldDB" id="A0AAD7IGY0"/>
<comment type="caution">
    <text evidence="3">The sequence shown here is derived from an EMBL/GenBank/DDBJ whole genome shotgun (WGS) entry which is preliminary data.</text>
</comment>
<keyword evidence="2" id="KW-0812">Transmembrane</keyword>
<feature type="compositionally biased region" description="Basic and acidic residues" evidence="1">
    <location>
        <begin position="343"/>
        <end position="354"/>
    </location>
</feature>